<evidence type="ECO:0000313" key="4">
    <source>
        <dbReference type="EMBL" id="KAK7056512.1"/>
    </source>
</evidence>
<dbReference type="Pfam" id="PF18758">
    <property type="entry name" value="KDZ"/>
    <property type="match status" value="1"/>
</dbReference>
<dbReference type="AlphaFoldDB" id="A0AAW0DXR2"/>
<organism evidence="4 5">
    <name type="scientific">Paramarasmius palmivorus</name>
    <dbReference type="NCBI Taxonomy" id="297713"/>
    <lineage>
        <taxon>Eukaryota</taxon>
        <taxon>Fungi</taxon>
        <taxon>Dikarya</taxon>
        <taxon>Basidiomycota</taxon>
        <taxon>Agaricomycotina</taxon>
        <taxon>Agaricomycetes</taxon>
        <taxon>Agaricomycetidae</taxon>
        <taxon>Agaricales</taxon>
        <taxon>Marasmiineae</taxon>
        <taxon>Marasmiaceae</taxon>
        <taxon>Paramarasmius</taxon>
    </lineage>
</organism>
<keyword evidence="1" id="KW-0175">Coiled coil</keyword>
<feature type="compositionally biased region" description="Basic and acidic residues" evidence="2">
    <location>
        <begin position="113"/>
        <end position="122"/>
    </location>
</feature>
<keyword evidence="5" id="KW-1185">Reference proteome</keyword>
<reference evidence="4 5" key="1">
    <citation type="submission" date="2024-01" db="EMBL/GenBank/DDBJ databases">
        <title>A draft genome for a cacao thread blight-causing isolate of Paramarasmius palmivorus.</title>
        <authorList>
            <person name="Baruah I.K."/>
            <person name="Bukari Y."/>
            <person name="Amoako-Attah I."/>
            <person name="Meinhardt L.W."/>
            <person name="Bailey B.A."/>
            <person name="Cohen S.P."/>
        </authorList>
    </citation>
    <scope>NUCLEOTIDE SEQUENCE [LARGE SCALE GENOMIC DNA]</scope>
    <source>
        <strain evidence="4 5">GH-12</strain>
    </source>
</reference>
<comment type="caution">
    <text evidence="4">The sequence shown here is derived from an EMBL/GenBank/DDBJ whole genome shotgun (WGS) entry which is preliminary data.</text>
</comment>
<feature type="region of interest" description="Disordered" evidence="2">
    <location>
        <begin position="1079"/>
        <end position="1102"/>
    </location>
</feature>
<accession>A0AAW0DXR2</accession>
<feature type="region of interest" description="Disordered" evidence="2">
    <location>
        <begin position="95"/>
        <end position="126"/>
    </location>
</feature>
<protein>
    <recommendedName>
        <fullName evidence="3">CxC2-like cysteine cluster KDZ transposase-associated domain-containing protein</fullName>
    </recommendedName>
</protein>
<evidence type="ECO:0000259" key="3">
    <source>
        <dbReference type="Pfam" id="PF18803"/>
    </source>
</evidence>
<gene>
    <name evidence="4" type="ORF">VNI00_003068</name>
</gene>
<sequence>MNRKTKKGSSYSRKELTKAEASVSDFSASRPANTPKANNDGVLRPTKDILTWSLEATPLTTQQHRWWQAEKRDGIGSSTDVIQTTSNARNDSWIATAKHTPPAPPVQGAPQAQEKEQEGSERGKKHGYQGLSTFMKHFLNPPKFVGHLFRWESNPDIETRRKCQFCNIFQCTTQCRDCLHNTAMCRACFIQTHKRSPLHWCYLWKDENGFFEKHNISDLGFVITLGHRGERCPSVDYTRINATQSFRIVDMNGIHQTRIAFCNCRTTERYEQLLEAGIFPATHEDPKTGFTFNLLDSFNIESLVSKKSAYDFVTALRRRTNWEFPEDVPDVYPQFRRVIRVWRALKLFQESGQANSIDVIMQALVPGWAKRSVMVPCFACPQPGFNMDDDVMNNDEFRHLFTLFLSADGHFSLQRKKKPDDPDDVALVAHMGLFADILEYRDYCRRAPNSTEKSTCAKLKAAQNQNKAKFAGIVTSGVVAVTCARHSMFLRHGMVDLEKGEKFASTNFALVGALFNLLLPTNVVLTYDIACLYSICLLSRFNANFQGTKYFEKLKGVIGGILHRVPKMHLQGHIADCQYRWSLNYTPCMGRTCGEGIEGSWAEAKQAGGMTKEMNAGHCADTLTALQNDWNLVKMQKLRNTLYRQLTNAKATAVQKLKTFMGLSKLNGQQQVEELERLSTEPYVEGGHVRSVYRMKEDKVSGQGKVLTELLEEEERQQDNLALDQRTNTPLAFFVNRGIKLQQRQFMLREQRHDEEATDADKAQSIKSRMKLRSDIDNWRLQQKELCHPGLVDLVASEKPDYPEEVTLYLPLDLATEQREKFGMQKMAQTELRLRKGEANDALRKIRDNLQDEKTLYEEKNRKSNHNFGVKETTRSWEPIKAASGKVRQYRAKYDACRKAMLALGLSEKDQAFQPIRDKDVFMKNTLDYHALGEGSKTESWLWGAGDLASLSETERSEFAIDRDRVQWFRVRADMQCWQEEVEILSEEFRQAVRGLMKMAEGWQMLSVPCHELRPSFVAYAKRQAYIYRERATRTSDLFIQAGGTWPAQGVRLADHVRREQPSQSINWVTLKQAAEIDNDVARGTLTDDDDSTDEGKEDTRE</sequence>
<dbReference type="InterPro" id="IPR041457">
    <property type="entry name" value="CxC2_KDZ-assoc"/>
</dbReference>
<dbReference type="PANTHER" id="PTHR33104">
    <property type="entry name" value="SI:DKEY-29D5.2"/>
    <property type="match status" value="1"/>
</dbReference>
<dbReference type="InterPro" id="IPR040521">
    <property type="entry name" value="KDZ"/>
</dbReference>
<dbReference type="Pfam" id="PF18803">
    <property type="entry name" value="CxC2"/>
    <property type="match status" value="1"/>
</dbReference>
<dbReference type="EMBL" id="JAYKXP010000007">
    <property type="protein sequence ID" value="KAK7056512.1"/>
    <property type="molecule type" value="Genomic_DNA"/>
</dbReference>
<feature type="coiled-coil region" evidence="1">
    <location>
        <begin position="840"/>
        <end position="867"/>
    </location>
</feature>
<evidence type="ECO:0000256" key="1">
    <source>
        <dbReference type="SAM" id="Coils"/>
    </source>
</evidence>
<dbReference type="Proteomes" id="UP001383192">
    <property type="component" value="Unassembled WGS sequence"/>
</dbReference>
<feature type="compositionally biased region" description="Polar residues" evidence="2">
    <location>
        <begin position="24"/>
        <end position="37"/>
    </location>
</feature>
<feature type="region of interest" description="Disordered" evidence="2">
    <location>
        <begin position="1"/>
        <end position="44"/>
    </location>
</feature>
<dbReference type="CDD" id="cd19757">
    <property type="entry name" value="Bbox1"/>
    <property type="match status" value="1"/>
</dbReference>
<evidence type="ECO:0000313" key="5">
    <source>
        <dbReference type="Proteomes" id="UP001383192"/>
    </source>
</evidence>
<name>A0AAW0DXR2_9AGAR</name>
<proteinExistence type="predicted"/>
<evidence type="ECO:0000256" key="2">
    <source>
        <dbReference type="SAM" id="MobiDB-lite"/>
    </source>
</evidence>
<feature type="domain" description="CxC2-like cysteine cluster KDZ transposase-associated" evidence="3">
    <location>
        <begin position="217"/>
        <end position="321"/>
    </location>
</feature>
<dbReference type="PANTHER" id="PTHR33104:SF2">
    <property type="entry name" value="CXC3 LIKE CYSTEINE CLUSTER DOMAIN-CONTAINING PROTEIN"/>
    <property type="match status" value="1"/>
</dbReference>